<sequence>MVDEHDLAWLVENHILTSVSVWKNTSGLGCRDFEIWDDGNTVDILTPVILDVTTNVMWWDRWDQPGVTTTSWFR</sequence>
<reference evidence="1" key="1">
    <citation type="journal article" date="2021" name="Open Biol.">
        <title>Shared evolutionary footprints suggest mitochondrial oxidative damage underlies multiple complex I losses in fungi.</title>
        <authorList>
            <person name="Schikora-Tamarit M.A."/>
            <person name="Marcet-Houben M."/>
            <person name="Nosek J."/>
            <person name="Gabaldon T."/>
        </authorList>
    </citation>
    <scope>NUCLEOTIDE SEQUENCE</scope>
    <source>
        <strain evidence="1">CBS2887</strain>
    </source>
</reference>
<dbReference type="Proteomes" id="UP000774326">
    <property type="component" value="Unassembled WGS sequence"/>
</dbReference>
<evidence type="ECO:0000313" key="2">
    <source>
        <dbReference type="Proteomes" id="UP000774326"/>
    </source>
</evidence>
<dbReference type="AlphaFoldDB" id="A0A9P8Q0K9"/>
<evidence type="ECO:0000313" key="1">
    <source>
        <dbReference type="EMBL" id="KAH3681788.1"/>
    </source>
</evidence>
<keyword evidence="2" id="KW-1185">Reference proteome</keyword>
<organism evidence="1 2">
    <name type="scientific">Wickerhamomyces pijperi</name>
    <name type="common">Yeast</name>
    <name type="synonym">Pichia pijperi</name>
    <dbReference type="NCBI Taxonomy" id="599730"/>
    <lineage>
        <taxon>Eukaryota</taxon>
        <taxon>Fungi</taxon>
        <taxon>Dikarya</taxon>
        <taxon>Ascomycota</taxon>
        <taxon>Saccharomycotina</taxon>
        <taxon>Saccharomycetes</taxon>
        <taxon>Phaffomycetales</taxon>
        <taxon>Wickerhamomycetaceae</taxon>
        <taxon>Wickerhamomyces</taxon>
    </lineage>
</organism>
<proteinExistence type="predicted"/>
<gene>
    <name evidence="1" type="ORF">WICPIJ_007227</name>
</gene>
<name>A0A9P8Q0K9_WICPI</name>
<accession>A0A9P8Q0K9</accession>
<protein>
    <submittedName>
        <fullName evidence="1">Uncharacterized protein</fullName>
    </submittedName>
</protein>
<reference evidence="1" key="2">
    <citation type="submission" date="2021-01" db="EMBL/GenBank/DDBJ databases">
        <authorList>
            <person name="Schikora-Tamarit M.A."/>
        </authorList>
    </citation>
    <scope>NUCLEOTIDE SEQUENCE</scope>
    <source>
        <strain evidence="1">CBS2887</strain>
    </source>
</reference>
<comment type="caution">
    <text evidence="1">The sequence shown here is derived from an EMBL/GenBank/DDBJ whole genome shotgun (WGS) entry which is preliminary data.</text>
</comment>
<dbReference type="EMBL" id="JAEUBG010004206">
    <property type="protein sequence ID" value="KAH3681788.1"/>
    <property type="molecule type" value="Genomic_DNA"/>
</dbReference>